<name>A0A926ZGF5_9CYAN</name>
<evidence type="ECO:0000313" key="2">
    <source>
        <dbReference type="EMBL" id="MBD2182168.1"/>
    </source>
</evidence>
<dbReference type="EMBL" id="JACJPW010000032">
    <property type="protein sequence ID" value="MBD2182168.1"/>
    <property type="molecule type" value="Genomic_DNA"/>
</dbReference>
<comment type="caution">
    <text evidence="2">The sequence shown here is derived from an EMBL/GenBank/DDBJ whole genome shotgun (WGS) entry which is preliminary data.</text>
</comment>
<keyword evidence="3" id="KW-1185">Reference proteome</keyword>
<feature type="domain" description="Transcription factor zinc-finger" evidence="1">
    <location>
        <begin position="69"/>
        <end position="111"/>
    </location>
</feature>
<evidence type="ECO:0000313" key="3">
    <source>
        <dbReference type="Proteomes" id="UP000641646"/>
    </source>
</evidence>
<accession>A0A926ZGF5</accession>
<reference evidence="2" key="2">
    <citation type="submission" date="2020-08" db="EMBL/GenBank/DDBJ databases">
        <authorList>
            <person name="Chen M."/>
            <person name="Teng W."/>
            <person name="Zhao L."/>
            <person name="Hu C."/>
            <person name="Zhou Y."/>
            <person name="Han B."/>
            <person name="Song L."/>
            <person name="Shu W."/>
        </authorList>
    </citation>
    <scope>NUCLEOTIDE SEQUENCE</scope>
    <source>
        <strain evidence="2">FACHB-1375</strain>
    </source>
</reference>
<dbReference type="Proteomes" id="UP000641646">
    <property type="component" value="Unassembled WGS sequence"/>
</dbReference>
<evidence type="ECO:0000259" key="1">
    <source>
        <dbReference type="Pfam" id="PF13453"/>
    </source>
</evidence>
<dbReference type="InterPro" id="IPR027392">
    <property type="entry name" value="TF_Znf"/>
</dbReference>
<proteinExistence type="predicted"/>
<dbReference type="Pfam" id="PF13453">
    <property type="entry name" value="Zn_ribbon_TFIIB"/>
    <property type="match status" value="2"/>
</dbReference>
<protein>
    <submittedName>
        <fullName evidence="2">Zf-TFIIB domain-containing protein</fullName>
    </submittedName>
</protein>
<reference evidence="2" key="1">
    <citation type="journal article" date="2015" name="ISME J.">
        <title>Draft Genome Sequence of Streptomyces incarnatus NRRL8089, which Produces the Nucleoside Antibiotic Sinefungin.</title>
        <authorList>
            <person name="Oshima K."/>
            <person name="Hattori M."/>
            <person name="Shimizu H."/>
            <person name="Fukuda K."/>
            <person name="Nemoto M."/>
            <person name="Inagaki K."/>
            <person name="Tamura T."/>
        </authorList>
    </citation>
    <scope>NUCLEOTIDE SEQUENCE</scope>
    <source>
        <strain evidence="2">FACHB-1375</strain>
    </source>
</reference>
<dbReference type="RefSeq" id="WP_190464981.1">
    <property type="nucleotide sequence ID" value="NZ_JACJPW010000032.1"/>
</dbReference>
<sequence length="127" mass="14595">MKHLKCPKCKGSLEKIIYSSIEVDRCIDCKGIWFDSQGAKRLKKIKGSESIDIGDPLTGSKFNQIGNINCPKCSTQMTKMVDLKQSHIWYEKCPVCCGTWFDAGEFKDYKQQGILEMFKDIFAKERR</sequence>
<organism evidence="2 3">
    <name type="scientific">Aerosakkonema funiforme FACHB-1375</name>
    <dbReference type="NCBI Taxonomy" id="2949571"/>
    <lineage>
        <taxon>Bacteria</taxon>
        <taxon>Bacillati</taxon>
        <taxon>Cyanobacteriota</taxon>
        <taxon>Cyanophyceae</taxon>
        <taxon>Oscillatoriophycideae</taxon>
        <taxon>Aerosakkonematales</taxon>
        <taxon>Aerosakkonemataceae</taxon>
        <taxon>Aerosakkonema</taxon>
    </lineage>
</organism>
<feature type="domain" description="Transcription factor zinc-finger" evidence="1">
    <location>
        <begin position="5"/>
        <end position="43"/>
    </location>
</feature>
<dbReference type="AlphaFoldDB" id="A0A926ZGF5"/>
<gene>
    <name evidence="2" type="ORF">H6G03_13820</name>
</gene>